<reference evidence="1 2" key="1">
    <citation type="submission" date="2019-07" db="EMBL/GenBank/DDBJ databases">
        <title>Shewanella sp. YLB-06 whole genomic sequence.</title>
        <authorList>
            <person name="Yu L."/>
        </authorList>
    </citation>
    <scope>NUCLEOTIDE SEQUENCE [LARGE SCALE GENOMIC DNA]</scope>
    <source>
        <strain evidence="1 2">YLB-06</strain>
    </source>
</reference>
<keyword evidence="1" id="KW-0255">Endonuclease</keyword>
<gene>
    <name evidence="1" type="ORF">FM037_03095</name>
</gene>
<accession>A0ABX5WTJ1</accession>
<name>A0ABX5WTJ1_9GAMM</name>
<dbReference type="RefSeq" id="WP_144044804.1">
    <property type="nucleotide sequence ID" value="NZ_CP041614.1"/>
</dbReference>
<evidence type="ECO:0000313" key="2">
    <source>
        <dbReference type="Proteomes" id="UP000315947"/>
    </source>
</evidence>
<protein>
    <submittedName>
        <fullName evidence="1">Type I restriction endonuclease subunit M</fullName>
    </submittedName>
</protein>
<proteinExistence type="predicted"/>
<sequence>MNISNIDNNSMEQCYTSNAGHFDLGVCVVTQGIHQLQKSAIDSDKDLRLFITCHLNGDWGDTPIEDKILNDEATKRGGRIMSSYFFNDQVIWIITEADRSVTTILLPSEY</sequence>
<keyword evidence="1" id="KW-0378">Hydrolase</keyword>
<dbReference type="GO" id="GO:0004519">
    <property type="term" value="F:endonuclease activity"/>
    <property type="evidence" value="ECO:0007669"/>
    <property type="project" value="UniProtKB-KW"/>
</dbReference>
<dbReference type="EMBL" id="CP041614">
    <property type="protein sequence ID" value="QDO82415.1"/>
    <property type="molecule type" value="Genomic_DNA"/>
</dbReference>
<keyword evidence="2" id="KW-1185">Reference proteome</keyword>
<dbReference type="Proteomes" id="UP000315947">
    <property type="component" value="Chromosome"/>
</dbReference>
<keyword evidence="1" id="KW-0540">Nuclease</keyword>
<organism evidence="1 2">
    <name type="scientific">Shewanella psychropiezotolerans</name>
    <dbReference type="NCBI Taxonomy" id="2593655"/>
    <lineage>
        <taxon>Bacteria</taxon>
        <taxon>Pseudomonadati</taxon>
        <taxon>Pseudomonadota</taxon>
        <taxon>Gammaproteobacteria</taxon>
        <taxon>Alteromonadales</taxon>
        <taxon>Shewanellaceae</taxon>
        <taxon>Shewanella</taxon>
    </lineage>
</organism>
<evidence type="ECO:0000313" key="1">
    <source>
        <dbReference type="EMBL" id="QDO82415.1"/>
    </source>
</evidence>